<dbReference type="SUPFAM" id="SSF53474">
    <property type="entry name" value="alpha/beta-Hydrolases"/>
    <property type="match status" value="1"/>
</dbReference>
<dbReference type="Gene3D" id="3.40.50.1820">
    <property type="entry name" value="alpha/beta hydrolase"/>
    <property type="match status" value="1"/>
</dbReference>
<dbReference type="RefSeq" id="WP_246910246.1">
    <property type="nucleotide sequence ID" value="NZ_JALJRB010000016.1"/>
</dbReference>
<dbReference type="Pfam" id="PF12697">
    <property type="entry name" value="Abhydrolase_6"/>
    <property type="match status" value="1"/>
</dbReference>
<dbReference type="PANTHER" id="PTHR43798">
    <property type="entry name" value="MONOACYLGLYCEROL LIPASE"/>
    <property type="match status" value="1"/>
</dbReference>
<dbReference type="InterPro" id="IPR029058">
    <property type="entry name" value="AB_hydrolase_fold"/>
</dbReference>
<dbReference type="GO" id="GO:0016787">
    <property type="term" value="F:hydrolase activity"/>
    <property type="evidence" value="ECO:0007669"/>
    <property type="project" value="UniProtKB-KW"/>
</dbReference>
<proteinExistence type="predicted"/>
<evidence type="ECO:0000313" key="3">
    <source>
        <dbReference type="Proteomes" id="UP001165427"/>
    </source>
</evidence>
<keyword evidence="2" id="KW-0378">Hydrolase</keyword>
<evidence type="ECO:0000259" key="1">
    <source>
        <dbReference type="Pfam" id="PF12697"/>
    </source>
</evidence>
<protein>
    <submittedName>
        <fullName evidence="2">Alpha/beta hydrolase</fullName>
    </submittedName>
</protein>
<sequence length="287" mass="31752">MDFEPPPMRTVTCNNVDIPYLAYDGDGPPVVLLHATGFLPWLWHPVAALLAPAHRVIAPFFGNHRPSDPRNGGLDWLQLARDLERLCTALQVQDPVLVGHSMGGTVSILAHVTLGVAVRHMVLIEPIFLPAEIYRMKITVEEHPLAAKAMRRRNSWPDREAVRADFMAKPFFRNWDPAVFELYITFGIRNDPAGGVRLTCPPEQEAALFMGGGHHDPWPLLPAVQCPTLVMEGEDSENRPWIDLTHAANLIPRGRHIMLSGAGHLIPMERPGEVGRALAGPVLSVKC</sequence>
<comment type="caution">
    <text evidence="2">The sequence shown here is derived from an EMBL/GenBank/DDBJ whole genome shotgun (WGS) entry which is preliminary data.</text>
</comment>
<feature type="domain" description="AB hydrolase-1" evidence="1">
    <location>
        <begin position="30"/>
        <end position="274"/>
    </location>
</feature>
<gene>
    <name evidence="2" type="ORF">MRX98_13900</name>
</gene>
<name>A0AA41UKQ3_9BACT</name>
<dbReference type="InterPro" id="IPR050266">
    <property type="entry name" value="AB_hydrolase_sf"/>
</dbReference>
<dbReference type="Proteomes" id="UP001165427">
    <property type="component" value="Unassembled WGS sequence"/>
</dbReference>
<dbReference type="EMBL" id="JALJRB010000016">
    <property type="protein sequence ID" value="MCJ8501672.1"/>
    <property type="molecule type" value="Genomic_DNA"/>
</dbReference>
<dbReference type="AlphaFoldDB" id="A0AA41UKQ3"/>
<organism evidence="2 3">
    <name type="scientific">Desulfatitalea alkaliphila</name>
    <dbReference type="NCBI Taxonomy" id="2929485"/>
    <lineage>
        <taxon>Bacteria</taxon>
        <taxon>Pseudomonadati</taxon>
        <taxon>Thermodesulfobacteriota</taxon>
        <taxon>Desulfobacteria</taxon>
        <taxon>Desulfobacterales</taxon>
        <taxon>Desulfosarcinaceae</taxon>
        <taxon>Desulfatitalea</taxon>
    </lineage>
</organism>
<evidence type="ECO:0000313" key="2">
    <source>
        <dbReference type="EMBL" id="MCJ8501672.1"/>
    </source>
</evidence>
<accession>A0AA41UKQ3</accession>
<dbReference type="InterPro" id="IPR000073">
    <property type="entry name" value="AB_hydrolase_1"/>
</dbReference>
<reference evidence="2" key="1">
    <citation type="submission" date="2022-04" db="EMBL/GenBank/DDBJ databases">
        <title>Desulfatitalea alkaliphila sp. nov., a novel anaerobic sulfate-reducing bacterium isolated from terrestrial mud volcano, Taman Peninsula, Russia.</title>
        <authorList>
            <person name="Khomyakova M.A."/>
            <person name="Merkel A.Y."/>
            <person name="Slobodkin A.I."/>
        </authorList>
    </citation>
    <scope>NUCLEOTIDE SEQUENCE</scope>
    <source>
        <strain evidence="2">M08but</strain>
    </source>
</reference>
<keyword evidence="3" id="KW-1185">Reference proteome</keyword>